<dbReference type="RefSeq" id="WP_263038056.1">
    <property type="nucleotide sequence ID" value="NZ_JAOTPL010000010.1"/>
</dbReference>
<keyword evidence="1" id="KW-0472">Membrane</keyword>
<dbReference type="InterPro" id="IPR012373">
    <property type="entry name" value="Ferrdict_sens_TM"/>
</dbReference>
<organism evidence="4 5">
    <name type="scientific">Haoranjiania flava</name>
    <dbReference type="NCBI Taxonomy" id="1856322"/>
    <lineage>
        <taxon>Bacteria</taxon>
        <taxon>Pseudomonadati</taxon>
        <taxon>Bacteroidota</taxon>
        <taxon>Chitinophagia</taxon>
        <taxon>Chitinophagales</taxon>
        <taxon>Chitinophagaceae</taxon>
        <taxon>Haoranjiania</taxon>
    </lineage>
</organism>
<keyword evidence="1" id="KW-1133">Transmembrane helix</keyword>
<sequence length="345" mass="39516">MPDNNNRLIELLIKKESENLTLLERKELLKLLEEDESYLDLVHFLDVADKKQEVFFNKNKQEDVEKSIQRLKKKINVKTRRLPVKKYLLVAASVLAAFVFIKFMAFEADTKKLAGNTYKTEKGSKSNLTLPDGSKIWINSDTKISYKDDFGKTSREIFLEGEAYFDIVKDVSRPFIVHTSNMNIKVLGTVFNVRAYNDESNTQASLIKGSIEVTLTKDKSKIIRLKPNEKIILRNNVHKMAQGKNADEPAILITNIKRLEADSSVVETLWIENKLAFREESLENIILLLKHWYNVEIIIADASLKNNLYSGTFKGDNITDVMNALSLTGDFSYSKKNDTIFIIPK</sequence>
<name>A0AAE3LN43_9BACT</name>
<feature type="transmembrane region" description="Helical" evidence="1">
    <location>
        <begin position="87"/>
        <end position="106"/>
    </location>
</feature>
<keyword evidence="1" id="KW-0812">Transmembrane</keyword>
<dbReference type="PANTHER" id="PTHR30273">
    <property type="entry name" value="PERIPLASMIC SIGNAL SENSOR AND SIGMA FACTOR ACTIVATOR FECR-RELATED"/>
    <property type="match status" value="1"/>
</dbReference>
<evidence type="ECO:0000313" key="5">
    <source>
        <dbReference type="Proteomes" id="UP001209317"/>
    </source>
</evidence>
<comment type="caution">
    <text evidence="4">The sequence shown here is derived from an EMBL/GenBank/DDBJ whole genome shotgun (WGS) entry which is preliminary data.</text>
</comment>
<protein>
    <submittedName>
        <fullName evidence="4">FecR family protein</fullName>
    </submittedName>
</protein>
<dbReference type="Gene3D" id="3.55.50.30">
    <property type="match status" value="1"/>
</dbReference>
<evidence type="ECO:0000259" key="3">
    <source>
        <dbReference type="Pfam" id="PF16344"/>
    </source>
</evidence>
<keyword evidence="5" id="KW-1185">Reference proteome</keyword>
<evidence type="ECO:0000256" key="1">
    <source>
        <dbReference type="SAM" id="Phobius"/>
    </source>
</evidence>
<dbReference type="PIRSF" id="PIRSF018266">
    <property type="entry name" value="FecR"/>
    <property type="match status" value="1"/>
</dbReference>
<dbReference type="GO" id="GO:0016989">
    <property type="term" value="F:sigma factor antagonist activity"/>
    <property type="evidence" value="ECO:0007669"/>
    <property type="project" value="TreeGrafter"/>
</dbReference>
<dbReference type="InterPro" id="IPR032508">
    <property type="entry name" value="FecR_C"/>
</dbReference>
<feature type="domain" description="Protein FecR C-terminal" evidence="3">
    <location>
        <begin position="274"/>
        <end position="342"/>
    </location>
</feature>
<dbReference type="AlphaFoldDB" id="A0AAE3LN43"/>
<reference evidence="4" key="1">
    <citation type="submission" date="2022-10" db="EMBL/GenBank/DDBJ databases">
        <authorList>
            <person name="Kim H.S."/>
            <person name="Kim J.-S."/>
            <person name="Suh M.K."/>
            <person name="Eom M.K."/>
            <person name="Lee J.-S."/>
        </authorList>
    </citation>
    <scope>NUCLEOTIDE SEQUENCE</scope>
    <source>
        <strain evidence="4">LIP-5</strain>
    </source>
</reference>
<proteinExistence type="predicted"/>
<dbReference type="InterPro" id="IPR006860">
    <property type="entry name" value="FecR"/>
</dbReference>
<evidence type="ECO:0000313" key="4">
    <source>
        <dbReference type="EMBL" id="MCU7694571.1"/>
    </source>
</evidence>
<evidence type="ECO:0000259" key="2">
    <source>
        <dbReference type="Pfam" id="PF04773"/>
    </source>
</evidence>
<feature type="domain" description="FecR protein" evidence="2">
    <location>
        <begin position="117"/>
        <end position="212"/>
    </location>
</feature>
<dbReference type="Pfam" id="PF16344">
    <property type="entry name" value="FecR_C"/>
    <property type="match status" value="1"/>
</dbReference>
<dbReference type="EMBL" id="JAOTPL010000010">
    <property type="protein sequence ID" value="MCU7694571.1"/>
    <property type="molecule type" value="Genomic_DNA"/>
</dbReference>
<dbReference type="Gene3D" id="2.60.120.1440">
    <property type="match status" value="1"/>
</dbReference>
<dbReference type="FunFam" id="2.60.120.1440:FF:000001">
    <property type="entry name" value="Putative anti-sigma factor"/>
    <property type="match status" value="1"/>
</dbReference>
<dbReference type="Proteomes" id="UP001209317">
    <property type="component" value="Unassembled WGS sequence"/>
</dbReference>
<accession>A0AAE3LN43</accession>
<dbReference type="PANTHER" id="PTHR30273:SF2">
    <property type="entry name" value="PROTEIN FECR"/>
    <property type="match status" value="1"/>
</dbReference>
<dbReference type="Pfam" id="PF04773">
    <property type="entry name" value="FecR"/>
    <property type="match status" value="1"/>
</dbReference>
<gene>
    <name evidence="4" type="ORF">OD355_08600</name>
</gene>